<sequence length="26" mass="3008">MEQPYSGGSEVDRSDHAVWMGKKTRR</sequence>
<evidence type="ECO:0000313" key="2">
    <source>
        <dbReference type="EMBL" id="JAD67116.1"/>
    </source>
</evidence>
<organism evidence="2">
    <name type="scientific">Arundo donax</name>
    <name type="common">Giant reed</name>
    <name type="synonym">Donax arundinaceus</name>
    <dbReference type="NCBI Taxonomy" id="35708"/>
    <lineage>
        <taxon>Eukaryota</taxon>
        <taxon>Viridiplantae</taxon>
        <taxon>Streptophyta</taxon>
        <taxon>Embryophyta</taxon>
        <taxon>Tracheophyta</taxon>
        <taxon>Spermatophyta</taxon>
        <taxon>Magnoliopsida</taxon>
        <taxon>Liliopsida</taxon>
        <taxon>Poales</taxon>
        <taxon>Poaceae</taxon>
        <taxon>PACMAD clade</taxon>
        <taxon>Arundinoideae</taxon>
        <taxon>Arundineae</taxon>
        <taxon>Arundo</taxon>
    </lineage>
</organism>
<accession>A0A0A9BV15</accession>
<protein>
    <submittedName>
        <fullName evidence="2">Uncharacterized protein</fullName>
    </submittedName>
</protein>
<evidence type="ECO:0000256" key="1">
    <source>
        <dbReference type="SAM" id="MobiDB-lite"/>
    </source>
</evidence>
<dbReference type="EMBL" id="GBRH01230779">
    <property type="protein sequence ID" value="JAD67116.1"/>
    <property type="molecule type" value="Transcribed_RNA"/>
</dbReference>
<reference evidence="2" key="1">
    <citation type="submission" date="2014-09" db="EMBL/GenBank/DDBJ databases">
        <authorList>
            <person name="Magalhaes I.L.F."/>
            <person name="Oliveira U."/>
            <person name="Santos F.R."/>
            <person name="Vidigal T.H.D.A."/>
            <person name="Brescovit A.D."/>
            <person name="Santos A.J."/>
        </authorList>
    </citation>
    <scope>NUCLEOTIDE SEQUENCE</scope>
    <source>
        <tissue evidence="2">Shoot tissue taken approximately 20 cm above the soil surface</tissue>
    </source>
</reference>
<proteinExistence type="predicted"/>
<name>A0A0A9BV15_ARUDO</name>
<dbReference type="AlphaFoldDB" id="A0A0A9BV15"/>
<feature type="region of interest" description="Disordered" evidence="1">
    <location>
        <begin position="1"/>
        <end position="26"/>
    </location>
</feature>
<reference evidence="2" key="2">
    <citation type="journal article" date="2015" name="Data Brief">
        <title>Shoot transcriptome of the giant reed, Arundo donax.</title>
        <authorList>
            <person name="Barrero R.A."/>
            <person name="Guerrero F.D."/>
            <person name="Moolhuijzen P."/>
            <person name="Goolsby J.A."/>
            <person name="Tidwell J."/>
            <person name="Bellgard S.E."/>
            <person name="Bellgard M.I."/>
        </authorList>
    </citation>
    <scope>NUCLEOTIDE SEQUENCE</scope>
    <source>
        <tissue evidence="2">Shoot tissue taken approximately 20 cm above the soil surface</tissue>
    </source>
</reference>